<dbReference type="eggNOG" id="ENOG502ZRTF">
    <property type="taxonomic scope" value="Bacteria"/>
</dbReference>
<evidence type="ECO:0000256" key="2">
    <source>
        <dbReference type="ARBA" id="ARBA00022676"/>
    </source>
</evidence>
<feature type="transmembrane region" description="Helical" evidence="7">
    <location>
        <begin position="97"/>
        <end position="113"/>
    </location>
</feature>
<evidence type="ECO:0000256" key="5">
    <source>
        <dbReference type="ARBA" id="ARBA00022989"/>
    </source>
</evidence>
<reference evidence="9 10" key="1">
    <citation type="journal article" date="2011" name="J. Bacteriol.">
        <title>Genome sequence of Chthoniobacter flavus Ellin428, an aerobic heterotrophic soil bacterium.</title>
        <authorList>
            <person name="Kant R."/>
            <person name="van Passel M.W."/>
            <person name="Palva A."/>
            <person name="Lucas S."/>
            <person name="Lapidus A."/>
            <person name="Glavina Del Rio T."/>
            <person name="Dalin E."/>
            <person name="Tice H."/>
            <person name="Bruce D."/>
            <person name="Goodwin L."/>
            <person name="Pitluck S."/>
            <person name="Larimer F.W."/>
            <person name="Land M.L."/>
            <person name="Hauser L."/>
            <person name="Sangwan P."/>
            <person name="de Vos W.M."/>
            <person name="Janssen P.H."/>
            <person name="Smidt H."/>
        </authorList>
    </citation>
    <scope>NUCLEOTIDE SEQUENCE [LARGE SCALE GENOMIC DNA]</scope>
    <source>
        <strain evidence="9 10">Ellin428</strain>
    </source>
</reference>
<evidence type="ECO:0000256" key="3">
    <source>
        <dbReference type="ARBA" id="ARBA00022679"/>
    </source>
</evidence>
<feature type="transmembrane region" description="Helical" evidence="7">
    <location>
        <begin position="125"/>
        <end position="142"/>
    </location>
</feature>
<evidence type="ECO:0000313" key="9">
    <source>
        <dbReference type="EMBL" id="EDY20481.1"/>
    </source>
</evidence>
<organism evidence="9 10">
    <name type="scientific">Chthoniobacter flavus Ellin428</name>
    <dbReference type="NCBI Taxonomy" id="497964"/>
    <lineage>
        <taxon>Bacteria</taxon>
        <taxon>Pseudomonadati</taxon>
        <taxon>Verrucomicrobiota</taxon>
        <taxon>Spartobacteria</taxon>
        <taxon>Chthoniobacterales</taxon>
        <taxon>Chthoniobacteraceae</taxon>
        <taxon>Chthoniobacter</taxon>
    </lineage>
</organism>
<keyword evidence="6 7" id="KW-0472">Membrane</keyword>
<dbReference type="GO" id="GO:0012505">
    <property type="term" value="C:endomembrane system"/>
    <property type="evidence" value="ECO:0007669"/>
    <property type="project" value="UniProtKB-SubCell"/>
</dbReference>
<keyword evidence="5 7" id="KW-1133">Transmembrane helix</keyword>
<dbReference type="GO" id="GO:0016020">
    <property type="term" value="C:membrane"/>
    <property type="evidence" value="ECO:0007669"/>
    <property type="project" value="InterPro"/>
</dbReference>
<protein>
    <submittedName>
        <fullName evidence="9">4-amino-4-deoxy-L-arabinose transferase and related glycosyltransferase of PMT family-like protein</fullName>
    </submittedName>
</protein>
<dbReference type="Pfam" id="PF02366">
    <property type="entry name" value="PMT"/>
    <property type="match status" value="1"/>
</dbReference>
<dbReference type="InParanoid" id="B4CYE0"/>
<name>B4CYE0_9BACT</name>
<evidence type="ECO:0000256" key="6">
    <source>
        <dbReference type="ARBA" id="ARBA00023136"/>
    </source>
</evidence>
<gene>
    <name evidence="9" type="ORF">CfE428DRAFT_1678</name>
</gene>
<keyword evidence="10" id="KW-1185">Reference proteome</keyword>
<feature type="transmembrane region" description="Helical" evidence="7">
    <location>
        <begin position="194"/>
        <end position="215"/>
    </location>
</feature>
<dbReference type="InterPro" id="IPR003342">
    <property type="entry name" value="ArnT-like_N"/>
</dbReference>
<feature type="transmembrane region" description="Helical" evidence="7">
    <location>
        <begin position="280"/>
        <end position="299"/>
    </location>
</feature>
<evidence type="ECO:0000313" key="10">
    <source>
        <dbReference type="Proteomes" id="UP000005824"/>
    </source>
</evidence>
<dbReference type="GO" id="GO:0000030">
    <property type="term" value="F:mannosyltransferase activity"/>
    <property type="evidence" value="ECO:0007669"/>
    <property type="project" value="InterPro"/>
</dbReference>
<proteinExistence type="predicted"/>
<accession>B4CYE0</accession>
<keyword evidence="2" id="KW-0328">Glycosyltransferase</keyword>
<comment type="caution">
    <text evidence="9">The sequence shown here is derived from an EMBL/GenBank/DDBJ whole genome shotgun (WGS) entry which is preliminary data.</text>
</comment>
<evidence type="ECO:0000256" key="1">
    <source>
        <dbReference type="ARBA" id="ARBA00004127"/>
    </source>
</evidence>
<dbReference type="GO" id="GO:0006493">
    <property type="term" value="P:protein O-linked glycosylation"/>
    <property type="evidence" value="ECO:0007669"/>
    <property type="project" value="InterPro"/>
</dbReference>
<dbReference type="Proteomes" id="UP000005824">
    <property type="component" value="Unassembled WGS sequence"/>
</dbReference>
<sequence>MAVVLFALTLWLHTRHNNFPYTYHPDEGGKVTQVLVGSRNYHHPLLLLQVSTYVAHLAFLPHDPQAIVETGRWVSAAFAAGSVVAFALLAWWNYGLLIGWGAGLAVALQDDLFEMSHYMKEDPALLFGLALALLAAHIWWRAPGKRPLRFLAIACGLAAAGKYLGIVAILFALPIVIWHKTSDAFLPRKARVKSFAIVFVVTFLICNFPMFGWQISSPFRSIRNEMDGVAGGHHGLTRKVPHAEYVNSLKSKVPPVEWGFVAIYAVALLATARRRTPAEWITLLFPILFLGLISCSPKIAERYLLPVSAMVPLLAALGVGEIGRVLGASDIRGRILLGHAVTAALLAWTVYVEWPAFHRSWDGFQHDDPAAVAAWIKANLPLDAVIAEDHRVNLAATKGNDGPSSTARVPQKVLEAKSGLAPDLGDLDKLRSEGVGYVAVCKQNYGRYFNDETKPQANVKSGYNKQRDFYAHLFAEGKLLKEWPKGTISYLQPGIRLYQITPEAAKP</sequence>
<feature type="domain" description="ArnT-like N-terminal" evidence="8">
    <location>
        <begin position="72"/>
        <end position="205"/>
    </location>
</feature>
<evidence type="ECO:0000256" key="4">
    <source>
        <dbReference type="ARBA" id="ARBA00022692"/>
    </source>
</evidence>
<feature type="transmembrane region" description="Helical" evidence="7">
    <location>
        <begin position="148"/>
        <end position="173"/>
    </location>
</feature>
<feature type="transmembrane region" description="Helical" evidence="7">
    <location>
        <begin position="335"/>
        <end position="354"/>
    </location>
</feature>
<keyword evidence="3 9" id="KW-0808">Transferase</keyword>
<keyword evidence="4 7" id="KW-0812">Transmembrane</keyword>
<evidence type="ECO:0000259" key="8">
    <source>
        <dbReference type="Pfam" id="PF02366"/>
    </source>
</evidence>
<evidence type="ECO:0000256" key="7">
    <source>
        <dbReference type="SAM" id="Phobius"/>
    </source>
</evidence>
<dbReference type="EMBL" id="ABVL01000004">
    <property type="protein sequence ID" value="EDY20481.1"/>
    <property type="molecule type" value="Genomic_DNA"/>
</dbReference>
<feature type="transmembrane region" description="Helical" evidence="7">
    <location>
        <begin position="305"/>
        <end position="323"/>
    </location>
</feature>
<dbReference type="AlphaFoldDB" id="B4CYE0"/>
<comment type="subcellular location">
    <subcellularLocation>
        <location evidence="1">Endomembrane system</location>
        <topology evidence="1">Multi-pass membrane protein</topology>
    </subcellularLocation>
</comment>